<dbReference type="RefSeq" id="WP_003058601.1">
    <property type="nucleotide sequence ID" value="NZ_CP006704.1"/>
</dbReference>
<evidence type="ECO:0000256" key="1">
    <source>
        <dbReference type="SAM" id="Phobius"/>
    </source>
</evidence>
<dbReference type="HOGENOM" id="CLU_129294_1_0_4"/>
<dbReference type="KEGG" id="ctes:O987_03960"/>
<dbReference type="AlphaFoldDB" id="A0A076PJT5"/>
<proteinExistence type="predicted"/>
<sequence>MNDDRDIIDVGPGGSAEVEGLKAWGWVSYLLHLIVAVAAVLPGAQVSVLLLLIAVVIDLVKRDDARGTWQESHFSWRLRSVLWAIVLYAVTFPFFLLGLLIFNPAWVLISIWFLYRIVSGMIAMNKNRAIRS</sequence>
<dbReference type="EMBL" id="CP006704">
    <property type="protein sequence ID" value="AIJ44961.1"/>
    <property type="molecule type" value="Genomic_DNA"/>
</dbReference>
<evidence type="ECO:0000313" key="3">
    <source>
        <dbReference type="Proteomes" id="UP000028782"/>
    </source>
</evidence>
<keyword evidence="1" id="KW-0812">Transmembrane</keyword>
<reference evidence="2 3" key="1">
    <citation type="journal article" date="2014" name="Genome Announc.">
        <title>Complete Genome Sequence of Polychlorinated Biphenyl Degrader Comamonas testosteroni TK102 (NBRC 109938).</title>
        <authorList>
            <person name="Fukuda K."/>
            <person name="Hosoyama A."/>
            <person name="Tsuchikane K."/>
            <person name="Ohji S."/>
            <person name="Yamazoe A."/>
            <person name="Fujita N."/>
            <person name="Shintani M."/>
            <person name="Kimbara K."/>
        </authorList>
    </citation>
    <scope>NUCLEOTIDE SEQUENCE [LARGE SCALE GENOMIC DNA]</scope>
    <source>
        <strain evidence="2">TK102</strain>
    </source>
</reference>
<feature type="transmembrane region" description="Helical" evidence="1">
    <location>
        <begin position="106"/>
        <end position="124"/>
    </location>
</feature>
<accession>A0A076PJT5</accession>
<keyword evidence="1" id="KW-0472">Membrane</keyword>
<dbReference type="Proteomes" id="UP000028782">
    <property type="component" value="Chromosome"/>
</dbReference>
<evidence type="ECO:0000313" key="2">
    <source>
        <dbReference type="EMBL" id="AIJ44961.1"/>
    </source>
</evidence>
<gene>
    <name evidence="2" type="ORF">O987_03960</name>
</gene>
<protein>
    <submittedName>
        <fullName evidence="2">Membrane protein</fullName>
    </submittedName>
</protein>
<organism evidence="2 3">
    <name type="scientific">Comamonas testosteroni TK102</name>
    <dbReference type="NCBI Taxonomy" id="1392005"/>
    <lineage>
        <taxon>Bacteria</taxon>
        <taxon>Pseudomonadati</taxon>
        <taxon>Pseudomonadota</taxon>
        <taxon>Betaproteobacteria</taxon>
        <taxon>Burkholderiales</taxon>
        <taxon>Comamonadaceae</taxon>
        <taxon>Comamonas</taxon>
    </lineage>
</organism>
<feature type="transmembrane region" description="Helical" evidence="1">
    <location>
        <begin position="81"/>
        <end position="100"/>
    </location>
</feature>
<keyword evidence="1" id="KW-1133">Transmembrane helix</keyword>
<feature type="transmembrane region" description="Helical" evidence="1">
    <location>
        <begin position="29"/>
        <end position="60"/>
    </location>
</feature>
<name>A0A076PJT5_COMTE</name>